<evidence type="ECO:0000313" key="6">
    <source>
        <dbReference type="EMBL" id="GLJ59119.1"/>
    </source>
</evidence>
<feature type="DNA-binding region" description="HMG box" evidence="4">
    <location>
        <begin position="6"/>
        <end position="67"/>
    </location>
</feature>
<keyword evidence="7" id="KW-1185">Reference proteome</keyword>
<dbReference type="AlphaFoldDB" id="A0AAD3NSI7"/>
<accession>A0AAD3NSI7</accession>
<feature type="domain" description="HMG box" evidence="5">
    <location>
        <begin position="6"/>
        <end position="67"/>
    </location>
</feature>
<dbReference type="Proteomes" id="UP001234787">
    <property type="component" value="Unassembled WGS sequence"/>
</dbReference>
<dbReference type="InterPro" id="IPR050342">
    <property type="entry name" value="HMGB"/>
</dbReference>
<gene>
    <name evidence="6" type="ORF">SUGI_1493160</name>
</gene>
<dbReference type="InterPro" id="IPR009071">
    <property type="entry name" value="HMG_box_dom"/>
</dbReference>
<comment type="subcellular location">
    <subcellularLocation>
        <location evidence="1">Nucleus</location>
    </subcellularLocation>
</comment>
<protein>
    <recommendedName>
        <fullName evidence="5">HMG box domain-containing protein</fullName>
    </recommendedName>
</protein>
<name>A0AAD3NSI7_CRYJA</name>
<dbReference type="GO" id="GO:0005634">
    <property type="term" value="C:nucleus"/>
    <property type="evidence" value="ECO:0007669"/>
    <property type="project" value="UniProtKB-SubCell"/>
</dbReference>
<organism evidence="6 7">
    <name type="scientific">Cryptomeria japonica</name>
    <name type="common">Japanese cedar</name>
    <name type="synonym">Cupressus japonica</name>
    <dbReference type="NCBI Taxonomy" id="3369"/>
    <lineage>
        <taxon>Eukaryota</taxon>
        <taxon>Viridiplantae</taxon>
        <taxon>Streptophyta</taxon>
        <taxon>Embryophyta</taxon>
        <taxon>Tracheophyta</taxon>
        <taxon>Spermatophyta</taxon>
        <taxon>Pinopsida</taxon>
        <taxon>Pinidae</taxon>
        <taxon>Conifers II</taxon>
        <taxon>Cupressales</taxon>
        <taxon>Cupressaceae</taxon>
        <taxon>Cryptomeria</taxon>
    </lineage>
</organism>
<keyword evidence="2 4" id="KW-0238">DNA-binding</keyword>
<evidence type="ECO:0000259" key="5">
    <source>
        <dbReference type="PROSITE" id="PS50118"/>
    </source>
</evidence>
<dbReference type="PROSITE" id="PS50118">
    <property type="entry name" value="HMG_BOX_2"/>
    <property type="match status" value="1"/>
</dbReference>
<comment type="caution">
    <text evidence="6">The sequence shown here is derived from an EMBL/GenBank/DDBJ whole genome shotgun (WGS) entry which is preliminary data.</text>
</comment>
<dbReference type="Pfam" id="PF09011">
    <property type="entry name" value="HMG_box_2"/>
    <property type="match status" value="1"/>
</dbReference>
<dbReference type="SUPFAM" id="SSF47095">
    <property type="entry name" value="HMG-box"/>
    <property type="match status" value="1"/>
</dbReference>
<evidence type="ECO:0000256" key="4">
    <source>
        <dbReference type="PROSITE-ProRule" id="PRU00267"/>
    </source>
</evidence>
<sequence>MSDPARRVKTSAYSYYIKEAAEDYKKEHPNEEIAFAEFSKKCAETWKKMSEIDKLKFSQIADEDTRRLNANPYIPPENVEDKVIDRDPNLPDLAHSAFFYFYEDERDKVKSQITCR</sequence>
<dbReference type="PANTHER" id="PTHR48112:SF32">
    <property type="entry name" value="HIGH MOBILITY GROUP PROTEIN B3"/>
    <property type="match status" value="1"/>
</dbReference>
<evidence type="ECO:0000256" key="1">
    <source>
        <dbReference type="ARBA" id="ARBA00004123"/>
    </source>
</evidence>
<reference evidence="6" key="1">
    <citation type="submission" date="2022-12" db="EMBL/GenBank/DDBJ databases">
        <title>Chromosome-Level Genome Assembly of Japanese Cedar (Cryptomeriajaponica D. Don).</title>
        <authorList>
            <person name="Fujino T."/>
            <person name="Yamaguchi K."/>
            <person name="Yokoyama T."/>
            <person name="Hamanaka T."/>
            <person name="Harazono Y."/>
            <person name="Kamada H."/>
            <person name="Kobayashi W."/>
            <person name="Ujino-Ihara T."/>
            <person name="Uchiyama K."/>
            <person name="Matsumoto A."/>
            <person name="Izuno A."/>
            <person name="Tsumura Y."/>
            <person name="Toyoda A."/>
            <person name="Shigenobu S."/>
            <person name="Moriguchi Y."/>
            <person name="Ueno S."/>
            <person name="Kasahara M."/>
        </authorList>
    </citation>
    <scope>NUCLEOTIDE SEQUENCE</scope>
</reference>
<evidence type="ECO:0000256" key="2">
    <source>
        <dbReference type="ARBA" id="ARBA00023125"/>
    </source>
</evidence>
<proteinExistence type="predicted"/>
<evidence type="ECO:0000256" key="3">
    <source>
        <dbReference type="ARBA" id="ARBA00023242"/>
    </source>
</evidence>
<dbReference type="InterPro" id="IPR036910">
    <property type="entry name" value="HMG_box_dom_sf"/>
</dbReference>
<dbReference type="EMBL" id="BSEH01000700">
    <property type="protein sequence ID" value="GLJ59119.1"/>
    <property type="molecule type" value="Genomic_DNA"/>
</dbReference>
<evidence type="ECO:0000313" key="7">
    <source>
        <dbReference type="Proteomes" id="UP001234787"/>
    </source>
</evidence>
<dbReference type="Gene3D" id="1.10.30.10">
    <property type="entry name" value="High mobility group box domain"/>
    <property type="match status" value="1"/>
</dbReference>
<dbReference type="SMART" id="SM00398">
    <property type="entry name" value="HMG"/>
    <property type="match status" value="1"/>
</dbReference>
<dbReference type="GO" id="GO:0003677">
    <property type="term" value="F:DNA binding"/>
    <property type="evidence" value="ECO:0007669"/>
    <property type="project" value="UniProtKB-UniRule"/>
</dbReference>
<keyword evidence="3 4" id="KW-0539">Nucleus</keyword>
<dbReference type="PANTHER" id="PTHR48112">
    <property type="entry name" value="HIGH MOBILITY GROUP PROTEIN DSP1"/>
    <property type="match status" value="1"/>
</dbReference>